<dbReference type="SUPFAM" id="SSF101152">
    <property type="entry name" value="Mob1/phocein"/>
    <property type="match status" value="1"/>
</dbReference>
<dbReference type="EMBL" id="CAJPDS010000060">
    <property type="protein sequence ID" value="CAF9931683.1"/>
    <property type="molecule type" value="Genomic_DNA"/>
</dbReference>
<keyword evidence="4" id="KW-1185">Reference proteome</keyword>
<proteinExistence type="predicted"/>
<sequence>MTSFITTMFVSAPFPEMSPKALPPICTLAQSSSNLLLNTQYVACEPETEVLHSPVEPSNELSSLPPHLNRNARTRNQFKPRNTNKGSSSYQLRQFAEATLGSGSLRKAVKLPKDEDLNEWLAVNVVDFYNQINLLYGSITEFCSPQSCPEMKATDEFEYLWQDSENFKRPTKMPAPEYVEHLMAWVQSNVDNESMFPSRIGTCILRNFFNQLRSHQLLLNINWLGVPFPKTFPTLIRQIFKRLYRVYAHIYCHHYPVIVQLGLEPHLNTSFKHYVLFIDEHSLASGKDFWGPLGDLVDSMLKSD</sequence>
<dbReference type="AlphaFoldDB" id="A0A8H3FVI0"/>
<dbReference type="PANTHER" id="PTHR22599">
    <property type="entry name" value="MPS ONE BINDER KINASE ACTIVATOR-LIKE MOB"/>
    <property type="match status" value="1"/>
</dbReference>
<gene>
    <name evidence="3" type="primary">MOB1</name>
    <name evidence="3" type="ORF">HETSPECPRED_008167</name>
</gene>
<name>A0A8H3FVI0_9LECA</name>
<protein>
    <submittedName>
        <fullName evidence="3">Mitotic exit network component</fullName>
    </submittedName>
</protein>
<feature type="binding site" evidence="1">
    <location>
        <position position="254"/>
    </location>
    <ligand>
        <name>Zn(2+)</name>
        <dbReference type="ChEBI" id="CHEBI:29105"/>
    </ligand>
</feature>
<dbReference type="Pfam" id="PF03637">
    <property type="entry name" value="Mob1_phocein"/>
    <property type="match status" value="2"/>
</dbReference>
<feature type="compositionally biased region" description="Polar residues" evidence="2">
    <location>
        <begin position="79"/>
        <end position="90"/>
    </location>
</feature>
<accession>A0A8H3FVI0</accession>
<dbReference type="SMART" id="SM01388">
    <property type="entry name" value="Mob1_phocein"/>
    <property type="match status" value="1"/>
</dbReference>
<comment type="caution">
    <text evidence="3">The sequence shown here is derived from an EMBL/GenBank/DDBJ whole genome shotgun (WGS) entry which is preliminary data.</text>
</comment>
<feature type="region of interest" description="Disordered" evidence="2">
    <location>
        <begin position="53"/>
        <end position="90"/>
    </location>
</feature>
<evidence type="ECO:0000313" key="3">
    <source>
        <dbReference type="EMBL" id="CAF9931683.1"/>
    </source>
</evidence>
<evidence type="ECO:0000256" key="2">
    <source>
        <dbReference type="SAM" id="MobiDB-lite"/>
    </source>
</evidence>
<keyword evidence="1" id="KW-0479">Metal-binding</keyword>
<organism evidence="3 4">
    <name type="scientific">Heterodermia speciosa</name>
    <dbReference type="NCBI Taxonomy" id="116794"/>
    <lineage>
        <taxon>Eukaryota</taxon>
        <taxon>Fungi</taxon>
        <taxon>Dikarya</taxon>
        <taxon>Ascomycota</taxon>
        <taxon>Pezizomycotina</taxon>
        <taxon>Lecanoromycetes</taxon>
        <taxon>OSLEUM clade</taxon>
        <taxon>Lecanoromycetidae</taxon>
        <taxon>Caliciales</taxon>
        <taxon>Physciaceae</taxon>
        <taxon>Heterodermia</taxon>
    </lineage>
</organism>
<dbReference type="OrthoDB" id="8170117at2759"/>
<dbReference type="Proteomes" id="UP000664521">
    <property type="component" value="Unassembled WGS sequence"/>
</dbReference>
<dbReference type="Gene3D" id="1.20.140.30">
    <property type="entry name" value="MOB kinase activator"/>
    <property type="match status" value="1"/>
</dbReference>
<reference evidence="3" key="1">
    <citation type="submission" date="2021-03" db="EMBL/GenBank/DDBJ databases">
        <authorList>
            <person name="Tagirdzhanova G."/>
        </authorList>
    </citation>
    <scope>NUCLEOTIDE SEQUENCE</scope>
</reference>
<feature type="binding site" evidence="1">
    <location>
        <position position="148"/>
    </location>
    <ligand>
        <name>Zn(2+)</name>
        <dbReference type="ChEBI" id="CHEBI:29105"/>
    </ligand>
</feature>
<evidence type="ECO:0000256" key="1">
    <source>
        <dbReference type="PIRSR" id="PIRSR605301-1"/>
    </source>
</evidence>
<feature type="binding site" evidence="1">
    <location>
        <position position="143"/>
    </location>
    <ligand>
        <name>Zn(2+)</name>
        <dbReference type="ChEBI" id="CHEBI:29105"/>
    </ligand>
</feature>
<keyword evidence="1" id="KW-0862">Zinc</keyword>
<feature type="binding site" evidence="1">
    <location>
        <position position="249"/>
    </location>
    <ligand>
        <name>Zn(2+)</name>
        <dbReference type="ChEBI" id="CHEBI:29105"/>
    </ligand>
</feature>
<evidence type="ECO:0000313" key="4">
    <source>
        <dbReference type="Proteomes" id="UP000664521"/>
    </source>
</evidence>
<dbReference type="InterPro" id="IPR005301">
    <property type="entry name" value="MOB_kinase_act_fam"/>
</dbReference>
<dbReference type="InterPro" id="IPR036703">
    <property type="entry name" value="MOB_kinase_act_sf"/>
</dbReference>